<accession>X1GY14</accession>
<dbReference type="EMBL" id="BARU01023145">
    <property type="protein sequence ID" value="GAH49745.1"/>
    <property type="molecule type" value="Genomic_DNA"/>
</dbReference>
<name>X1GY14_9ZZZZ</name>
<gene>
    <name evidence="1" type="ORF">S03H2_37593</name>
</gene>
<protein>
    <submittedName>
        <fullName evidence="1">Uncharacterized protein</fullName>
    </submittedName>
</protein>
<evidence type="ECO:0000313" key="1">
    <source>
        <dbReference type="EMBL" id="GAH49745.1"/>
    </source>
</evidence>
<proteinExistence type="predicted"/>
<organism evidence="1">
    <name type="scientific">marine sediment metagenome</name>
    <dbReference type="NCBI Taxonomy" id="412755"/>
    <lineage>
        <taxon>unclassified sequences</taxon>
        <taxon>metagenomes</taxon>
        <taxon>ecological metagenomes</taxon>
    </lineage>
</organism>
<reference evidence="1" key="1">
    <citation type="journal article" date="2014" name="Front. Microbiol.">
        <title>High frequency of phylogenetically diverse reductive dehalogenase-homologous genes in deep subseafloor sedimentary metagenomes.</title>
        <authorList>
            <person name="Kawai M."/>
            <person name="Futagami T."/>
            <person name="Toyoda A."/>
            <person name="Takaki Y."/>
            <person name="Nishi S."/>
            <person name="Hori S."/>
            <person name="Arai W."/>
            <person name="Tsubouchi T."/>
            <person name="Morono Y."/>
            <person name="Uchiyama I."/>
            <person name="Ito T."/>
            <person name="Fujiyama A."/>
            <person name="Inagaki F."/>
            <person name="Takami H."/>
        </authorList>
    </citation>
    <scope>NUCLEOTIDE SEQUENCE</scope>
    <source>
        <strain evidence="1">Expedition CK06-06</strain>
    </source>
</reference>
<sequence>MQIAVQLHHSGRQSMVLENPLAPSAVFEPAFNVMPEG</sequence>
<comment type="caution">
    <text evidence="1">The sequence shown here is derived from an EMBL/GenBank/DDBJ whole genome shotgun (WGS) entry which is preliminary data.</text>
</comment>
<dbReference type="AlphaFoldDB" id="X1GY14"/>
<feature type="non-terminal residue" evidence="1">
    <location>
        <position position="37"/>
    </location>
</feature>